<dbReference type="CDD" id="cd06529">
    <property type="entry name" value="S24_LexA-like"/>
    <property type="match status" value="1"/>
</dbReference>
<dbReference type="PRINTS" id="PR00726">
    <property type="entry name" value="LEXASERPTASE"/>
</dbReference>
<dbReference type="EMBL" id="AP015029">
    <property type="protein sequence ID" value="BAW23938.1"/>
    <property type="molecule type" value="Genomic_DNA"/>
</dbReference>
<keyword evidence="5" id="KW-0234">DNA repair</keyword>
<dbReference type="GO" id="GO:0009432">
    <property type="term" value="P:SOS response"/>
    <property type="evidence" value="ECO:0007669"/>
    <property type="project" value="UniProtKB-KW"/>
</dbReference>
<dbReference type="PANTHER" id="PTHR33516">
    <property type="entry name" value="LEXA REPRESSOR"/>
    <property type="match status" value="1"/>
</dbReference>
<evidence type="ECO:0000256" key="5">
    <source>
        <dbReference type="ARBA" id="ARBA00023204"/>
    </source>
</evidence>
<dbReference type="InterPro" id="IPR050077">
    <property type="entry name" value="LexA_repressor"/>
</dbReference>
<dbReference type="GO" id="GO:0006355">
    <property type="term" value="P:regulation of DNA-templated transcription"/>
    <property type="evidence" value="ECO:0007669"/>
    <property type="project" value="InterPro"/>
</dbReference>
<evidence type="ECO:0000256" key="7">
    <source>
        <dbReference type="RuleBase" id="RU003991"/>
    </source>
</evidence>
<evidence type="ECO:0000256" key="3">
    <source>
        <dbReference type="ARBA" id="ARBA00022801"/>
    </source>
</evidence>
<evidence type="ECO:0000313" key="9">
    <source>
        <dbReference type="EMBL" id="BAW23938.1"/>
    </source>
</evidence>
<dbReference type="InterPro" id="IPR015927">
    <property type="entry name" value="Peptidase_S24_S26A/B/C"/>
</dbReference>
<proteinExistence type="inferred from homology"/>
<name>A0A1L7NEP4_PSEPU</name>
<keyword evidence="4 7" id="KW-0068">Autocatalytic cleavage</keyword>
<dbReference type="Pfam" id="PF00717">
    <property type="entry name" value="Peptidase_S24"/>
    <property type="match status" value="1"/>
</dbReference>
<keyword evidence="3 7" id="KW-0378">Hydrolase</keyword>
<dbReference type="InterPro" id="IPR039418">
    <property type="entry name" value="LexA-like"/>
</dbReference>
<feature type="domain" description="Peptidase S24/S26A/S26B/S26C" evidence="8">
    <location>
        <begin position="3"/>
        <end position="108"/>
    </location>
</feature>
<evidence type="ECO:0000256" key="6">
    <source>
        <dbReference type="ARBA" id="ARBA00023236"/>
    </source>
</evidence>
<keyword evidence="6" id="KW-0742">SOS response</keyword>
<dbReference type="SUPFAM" id="SSF51306">
    <property type="entry name" value="LexA/Signal peptidase"/>
    <property type="match status" value="1"/>
</dbReference>
<evidence type="ECO:0000256" key="2">
    <source>
        <dbReference type="ARBA" id="ARBA00022763"/>
    </source>
</evidence>
<dbReference type="Gene3D" id="2.10.109.10">
    <property type="entry name" value="Umud Fragment, subunit A"/>
    <property type="match status" value="1"/>
</dbReference>
<accession>A0A1L7NEP4</accession>
<evidence type="ECO:0000256" key="1">
    <source>
        <dbReference type="ARBA" id="ARBA00007484"/>
    </source>
</evidence>
<gene>
    <name evidence="9" type="ORF">KF715C_ch33650</name>
</gene>
<organism evidence="9 10">
    <name type="scientific">Pseudomonas putida</name>
    <name type="common">Arthrobacter siderocapsulatus</name>
    <dbReference type="NCBI Taxonomy" id="303"/>
    <lineage>
        <taxon>Bacteria</taxon>
        <taxon>Pseudomonadati</taxon>
        <taxon>Pseudomonadota</taxon>
        <taxon>Gammaproteobacteria</taxon>
        <taxon>Pseudomonadales</taxon>
        <taxon>Pseudomonadaceae</taxon>
        <taxon>Pseudomonas</taxon>
    </lineage>
</organism>
<evidence type="ECO:0000313" key="10">
    <source>
        <dbReference type="Proteomes" id="UP000218731"/>
    </source>
</evidence>
<dbReference type="Proteomes" id="UP000218731">
    <property type="component" value="Chromosome 1"/>
</dbReference>
<evidence type="ECO:0000256" key="4">
    <source>
        <dbReference type="ARBA" id="ARBA00022813"/>
    </source>
</evidence>
<comment type="similarity">
    <text evidence="1 7">Belongs to the peptidase S24 family.</text>
</comment>
<keyword evidence="2" id="KW-0227">DNA damage</keyword>
<dbReference type="GO" id="GO:0016787">
    <property type="term" value="F:hydrolase activity"/>
    <property type="evidence" value="ECO:0007669"/>
    <property type="project" value="UniProtKB-KW"/>
</dbReference>
<dbReference type="GO" id="GO:0003677">
    <property type="term" value="F:DNA binding"/>
    <property type="evidence" value="ECO:0007669"/>
    <property type="project" value="InterPro"/>
</dbReference>
<dbReference type="PANTHER" id="PTHR33516:SF2">
    <property type="entry name" value="LEXA REPRESSOR-RELATED"/>
    <property type="match status" value="1"/>
</dbReference>
<reference evidence="9 10" key="1">
    <citation type="submission" date="2015-11" db="EMBL/GenBank/DDBJ databases">
        <title>Complete genome sequencing of a biphenyl-degrading bacterium, Pseudomonas putida KF715 (=NBRC110667).</title>
        <authorList>
            <person name="Suenaga H."/>
            <person name="Fujihara N."/>
            <person name="Watanabe T."/>
            <person name="Hirose J."/>
            <person name="Kimura N."/>
            <person name="Yamazoe A."/>
            <person name="Hosoyama A."/>
            <person name="Shimodaira J."/>
            <person name="Furukawa K."/>
        </authorList>
    </citation>
    <scope>NUCLEOTIDE SEQUENCE [LARGE SCALE GENOMIC DNA]</scope>
    <source>
        <strain evidence="9 10">KF715</strain>
    </source>
</reference>
<dbReference type="AlphaFoldDB" id="A0A1L7NEP4"/>
<protein>
    <submittedName>
        <fullName evidence="9">UmuDC operon protein-like protein</fullName>
    </submittedName>
</protein>
<sequence length="119" mass="13402">MTATLPIEADDKQVSIDELLHLRAPSVYLVKVDGESMQGAGIYTGDLLVVDRLVEARSGHIIIAAVNGEATCKRMVIRDRQVVLMSENPKYPSRYILEGDRFEVWGVVTHSIRDHDRRQ</sequence>
<dbReference type="RefSeq" id="WP_096426263.1">
    <property type="nucleotide sequence ID" value="NZ_AP015029.1"/>
</dbReference>
<dbReference type="InterPro" id="IPR006197">
    <property type="entry name" value="Peptidase_S24_LexA"/>
</dbReference>
<evidence type="ECO:0000259" key="8">
    <source>
        <dbReference type="Pfam" id="PF00717"/>
    </source>
</evidence>
<dbReference type="GO" id="GO:0006281">
    <property type="term" value="P:DNA repair"/>
    <property type="evidence" value="ECO:0007669"/>
    <property type="project" value="UniProtKB-KW"/>
</dbReference>
<dbReference type="InterPro" id="IPR036286">
    <property type="entry name" value="LexA/Signal_pep-like_sf"/>
</dbReference>